<accession>A0A158DW17</accession>
<protein>
    <recommendedName>
        <fullName evidence="3">HEPN domain-containing protein</fullName>
    </recommendedName>
</protein>
<organism evidence="1 2">
    <name type="scientific">Caballeronia temeraria</name>
    <dbReference type="NCBI Taxonomy" id="1777137"/>
    <lineage>
        <taxon>Bacteria</taxon>
        <taxon>Pseudomonadati</taxon>
        <taxon>Pseudomonadota</taxon>
        <taxon>Betaproteobacteria</taxon>
        <taxon>Burkholderiales</taxon>
        <taxon>Burkholderiaceae</taxon>
        <taxon>Caballeronia</taxon>
    </lineage>
</organism>
<dbReference type="RefSeq" id="WP_061165063.1">
    <property type="nucleotide sequence ID" value="NZ_FCOI02000056.1"/>
</dbReference>
<evidence type="ECO:0000313" key="2">
    <source>
        <dbReference type="Proteomes" id="UP000054624"/>
    </source>
</evidence>
<proteinExistence type="predicted"/>
<keyword evidence="2" id="KW-1185">Reference proteome</keyword>
<sequence length="171" mass="19713">MTPHALRLMYRDAIERFDDVQALRSIRLSSNGSHLFELLAFELLLKFVHNTTTPESGLARGHRYHEIFAVLPQELQDDLLRVAGERIGPSDLRNHVPVLADWSHNFVALRYPYEKYRNDTTEAYVKRGDDWQAAGSQLETADFRFHPEELFGMLHALRAEAARRFAELPPG</sequence>
<evidence type="ECO:0000313" key="1">
    <source>
        <dbReference type="EMBL" id="SAK98610.1"/>
    </source>
</evidence>
<gene>
    <name evidence="1" type="ORF">AWB76_07557</name>
</gene>
<dbReference type="OrthoDB" id="8610787at2"/>
<evidence type="ECO:0008006" key="3">
    <source>
        <dbReference type="Google" id="ProtNLM"/>
    </source>
</evidence>
<dbReference type="AlphaFoldDB" id="A0A158DW17"/>
<name>A0A158DW17_9BURK</name>
<dbReference type="Proteomes" id="UP000054624">
    <property type="component" value="Unassembled WGS sequence"/>
</dbReference>
<reference evidence="2" key="1">
    <citation type="submission" date="2016-01" db="EMBL/GenBank/DDBJ databases">
        <authorList>
            <person name="Peeters Charlotte."/>
        </authorList>
    </citation>
    <scope>NUCLEOTIDE SEQUENCE [LARGE SCALE GENOMIC DNA]</scope>
</reference>
<dbReference type="EMBL" id="FCOI02000056">
    <property type="protein sequence ID" value="SAK98610.1"/>
    <property type="molecule type" value="Genomic_DNA"/>
</dbReference>